<gene>
    <name evidence="3" type="ORF">QTH91_20930</name>
</gene>
<evidence type="ECO:0000313" key="3">
    <source>
        <dbReference type="EMBL" id="MDM0046969.1"/>
    </source>
</evidence>
<organism evidence="3 4">
    <name type="scientific">Variovorax dokdonensis</name>
    <dbReference type="NCBI Taxonomy" id="344883"/>
    <lineage>
        <taxon>Bacteria</taxon>
        <taxon>Pseudomonadati</taxon>
        <taxon>Pseudomonadota</taxon>
        <taxon>Betaproteobacteria</taxon>
        <taxon>Burkholderiales</taxon>
        <taxon>Comamonadaceae</taxon>
        <taxon>Variovorax</taxon>
    </lineage>
</organism>
<dbReference type="Pfam" id="PF04076">
    <property type="entry name" value="BOF"/>
    <property type="match status" value="1"/>
</dbReference>
<feature type="signal peptide" evidence="2">
    <location>
        <begin position="1"/>
        <end position="32"/>
    </location>
</feature>
<dbReference type="InterPro" id="IPR036700">
    <property type="entry name" value="BOBF_sf"/>
</dbReference>
<comment type="caution">
    <text evidence="3">The sequence shown here is derived from an EMBL/GenBank/DDBJ whole genome shotgun (WGS) entry which is preliminary data.</text>
</comment>
<dbReference type="EMBL" id="JASZYV010000005">
    <property type="protein sequence ID" value="MDM0046969.1"/>
    <property type="molecule type" value="Genomic_DNA"/>
</dbReference>
<reference evidence="3" key="1">
    <citation type="submission" date="2023-06" db="EMBL/GenBank/DDBJ databases">
        <authorList>
            <person name="Jiang Y."/>
            <person name="Liu Q."/>
        </authorList>
    </citation>
    <scope>NUCLEOTIDE SEQUENCE</scope>
    <source>
        <strain evidence="3">CGMCC 1.12089</strain>
    </source>
</reference>
<proteinExistence type="predicted"/>
<dbReference type="SUPFAM" id="SSF101756">
    <property type="entry name" value="Hypothetical protein YgiW"/>
    <property type="match status" value="1"/>
</dbReference>
<accession>A0ABT7NG90</accession>
<keyword evidence="4" id="KW-1185">Reference proteome</keyword>
<dbReference type="InterPro" id="IPR005220">
    <property type="entry name" value="CarO-like"/>
</dbReference>
<protein>
    <submittedName>
        <fullName evidence="3">NirD/YgiW/YdeI family stress tolerance protein</fullName>
    </submittedName>
</protein>
<name>A0ABT7NG90_9BURK</name>
<dbReference type="NCBIfam" id="NF033674">
    <property type="entry name" value="stress_OB_fold"/>
    <property type="match status" value="1"/>
</dbReference>
<dbReference type="PANTHER" id="PTHR36571:SF1">
    <property type="entry name" value="PROTEIN YGIW"/>
    <property type="match status" value="1"/>
</dbReference>
<feature type="chain" id="PRO_5047295796" evidence="2">
    <location>
        <begin position="33"/>
        <end position="129"/>
    </location>
</feature>
<dbReference type="PANTHER" id="PTHR36571">
    <property type="entry name" value="PROTEIN YGIW"/>
    <property type="match status" value="1"/>
</dbReference>
<sequence>MSIQFVSRTAPAAFILSAVLSSALLMATPALAQYAGPSGVAASTVSSLLKSGTDDQPVILRGRITKRLTDDKYEFTDRTGSIRVDIDSDRFPPEVIDDKTLVEIHGEFEKDFMQSPEIEVKLLRRVSGS</sequence>
<dbReference type="Gene3D" id="2.40.50.200">
    <property type="entry name" value="Bacterial OB-fold"/>
    <property type="match status" value="1"/>
</dbReference>
<dbReference type="RefSeq" id="WP_286662082.1">
    <property type="nucleotide sequence ID" value="NZ_JASZYV010000005.1"/>
</dbReference>
<dbReference type="Proteomes" id="UP001174908">
    <property type="component" value="Unassembled WGS sequence"/>
</dbReference>
<evidence type="ECO:0000256" key="1">
    <source>
        <dbReference type="ARBA" id="ARBA00022729"/>
    </source>
</evidence>
<evidence type="ECO:0000256" key="2">
    <source>
        <dbReference type="SAM" id="SignalP"/>
    </source>
</evidence>
<keyword evidence="1 2" id="KW-0732">Signal</keyword>
<evidence type="ECO:0000313" key="4">
    <source>
        <dbReference type="Proteomes" id="UP001174908"/>
    </source>
</evidence>